<protein>
    <submittedName>
        <fullName evidence="4">M12 family metallopeptidase</fullName>
    </submittedName>
</protein>
<dbReference type="SMART" id="SM00235">
    <property type="entry name" value="ZnMc"/>
    <property type="match status" value="1"/>
</dbReference>
<keyword evidence="2" id="KW-0732">Signal</keyword>
<feature type="domain" description="Peptidase M12A" evidence="3">
    <location>
        <begin position="92"/>
        <end position="286"/>
    </location>
</feature>
<feature type="signal peptide" evidence="2">
    <location>
        <begin position="1"/>
        <end position="21"/>
    </location>
</feature>
<dbReference type="Pfam" id="PF01400">
    <property type="entry name" value="Astacin"/>
    <property type="match status" value="1"/>
</dbReference>
<dbReference type="PROSITE" id="PS51257">
    <property type="entry name" value="PROKAR_LIPOPROTEIN"/>
    <property type="match status" value="1"/>
</dbReference>
<feature type="binding site" evidence="1">
    <location>
        <position position="184"/>
    </location>
    <ligand>
        <name>Zn(2+)</name>
        <dbReference type="ChEBI" id="CHEBI:29105"/>
        <note>catalytic</note>
    </ligand>
</feature>
<evidence type="ECO:0000256" key="1">
    <source>
        <dbReference type="PROSITE-ProRule" id="PRU01211"/>
    </source>
</evidence>
<dbReference type="GO" id="GO:0006508">
    <property type="term" value="P:proteolysis"/>
    <property type="evidence" value="ECO:0007669"/>
    <property type="project" value="UniProtKB-KW"/>
</dbReference>
<feature type="active site" evidence="1">
    <location>
        <position position="185"/>
    </location>
</feature>
<comment type="cofactor">
    <cofactor evidence="1">
        <name>Zn(2+)</name>
        <dbReference type="ChEBI" id="CHEBI:29105"/>
    </cofactor>
    <text evidence="1">Binds 1 zinc ion per subunit.</text>
</comment>
<gene>
    <name evidence="4" type="ORF">H3H32_08410</name>
</gene>
<dbReference type="CDD" id="cd04280">
    <property type="entry name" value="ZnMc_astacin_like"/>
    <property type="match status" value="1"/>
</dbReference>
<evidence type="ECO:0000313" key="4">
    <source>
        <dbReference type="EMBL" id="QMW04909.1"/>
    </source>
</evidence>
<keyword evidence="1" id="KW-0482">Metalloprotease</keyword>
<dbReference type="SUPFAM" id="SSF55486">
    <property type="entry name" value="Metalloproteases ('zincins'), catalytic domain"/>
    <property type="match status" value="1"/>
</dbReference>
<name>A0A7G5H1B7_9BACT</name>
<feature type="binding site" evidence="1">
    <location>
        <position position="194"/>
    </location>
    <ligand>
        <name>Zn(2+)</name>
        <dbReference type="ChEBI" id="CHEBI:29105"/>
        <note>catalytic</note>
    </ligand>
</feature>
<dbReference type="PROSITE" id="PS51864">
    <property type="entry name" value="ASTACIN"/>
    <property type="match status" value="1"/>
</dbReference>
<proteinExistence type="predicted"/>
<dbReference type="Gene3D" id="3.40.390.10">
    <property type="entry name" value="Collagenase (Catalytic Domain)"/>
    <property type="match status" value="1"/>
</dbReference>
<evidence type="ECO:0000256" key="2">
    <source>
        <dbReference type="SAM" id="SignalP"/>
    </source>
</evidence>
<dbReference type="EMBL" id="CP059732">
    <property type="protein sequence ID" value="QMW04909.1"/>
    <property type="molecule type" value="Genomic_DNA"/>
</dbReference>
<sequence>MKTIAISPLLFAFTCSLLSCTQNTTEKILEITPVVKVTRPEEAFPLQQGPLKTGMLNGEKITYSLINGQAVFQSDILVSPDSINDSMDFHTQAIKGTGRKKLYSRWPNKTVYYTIDPELPNKARVYNAIAHWEANTSIRFMLRTTQRGYVLFRLGPGCSSNIGYAGGLQYINLANICSTGNTIHEIGHTVGLWHEHTRTDRDNYITINAGNITNGYETDFQTYEQRGMDGFNYAGGLDFGSIMLYGSFDFSRNGLPTITKKDGSTFIGQRQSLSATDIATVQSMYP</sequence>
<organism evidence="4 5">
    <name type="scientific">Spirosoma foliorum</name>
    <dbReference type="NCBI Taxonomy" id="2710596"/>
    <lineage>
        <taxon>Bacteria</taxon>
        <taxon>Pseudomonadati</taxon>
        <taxon>Bacteroidota</taxon>
        <taxon>Cytophagia</taxon>
        <taxon>Cytophagales</taxon>
        <taxon>Cytophagaceae</taxon>
        <taxon>Spirosoma</taxon>
    </lineage>
</organism>
<dbReference type="Proteomes" id="UP000515369">
    <property type="component" value="Chromosome"/>
</dbReference>
<dbReference type="GO" id="GO:0008270">
    <property type="term" value="F:zinc ion binding"/>
    <property type="evidence" value="ECO:0007669"/>
    <property type="project" value="UniProtKB-UniRule"/>
</dbReference>
<dbReference type="KEGG" id="sfol:H3H32_08410"/>
<keyword evidence="5" id="KW-1185">Reference proteome</keyword>
<dbReference type="GO" id="GO:0004222">
    <property type="term" value="F:metalloendopeptidase activity"/>
    <property type="evidence" value="ECO:0007669"/>
    <property type="project" value="UniProtKB-UniRule"/>
</dbReference>
<dbReference type="InterPro" id="IPR006026">
    <property type="entry name" value="Peptidase_Metallo"/>
</dbReference>
<dbReference type="AlphaFoldDB" id="A0A7G5H1B7"/>
<evidence type="ECO:0000313" key="5">
    <source>
        <dbReference type="Proteomes" id="UP000515369"/>
    </source>
</evidence>
<dbReference type="InterPro" id="IPR034035">
    <property type="entry name" value="Astacin-like_dom"/>
</dbReference>
<dbReference type="RefSeq" id="WP_182462261.1">
    <property type="nucleotide sequence ID" value="NZ_CP059732.1"/>
</dbReference>
<comment type="caution">
    <text evidence="1">Lacks conserved residue(s) required for the propagation of feature annotation.</text>
</comment>
<dbReference type="PRINTS" id="PR00480">
    <property type="entry name" value="ASTACIN"/>
</dbReference>
<dbReference type="PANTHER" id="PTHR10127">
    <property type="entry name" value="DISCOIDIN, CUB, EGF, LAMININ , AND ZINC METALLOPROTEASE DOMAIN CONTAINING"/>
    <property type="match status" value="1"/>
</dbReference>
<dbReference type="InterPro" id="IPR001506">
    <property type="entry name" value="Peptidase_M12A"/>
</dbReference>
<keyword evidence="1" id="KW-0479">Metal-binding</keyword>
<feature type="binding site" evidence="1">
    <location>
        <position position="188"/>
    </location>
    <ligand>
        <name>Zn(2+)</name>
        <dbReference type="ChEBI" id="CHEBI:29105"/>
        <note>catalytic</note>
    </ligand>
</feature>
<evidence type="ECO:0000259" key="3">
    <source>
        <dbReference type="PROSITE" id="PS51864"/>
    </source>
</evidence>
<keyword evidence="1" id="KW-0645">Protease</keyword>
<dbReference type="InterPro" id="IPR024079">
    <property type="entry name" value="MetalloPept_cat_dom_sf"/>
</dbReference>
<reference evidence="4 5" key="1">
    <citation type="submission" date="2020-07" db="EMBL/GenBank/DDBJ databases">
        <title>Spirosoma foliorum sp. nov., isolated from the leaves on the Nejang mountain Korea, Republic of.</title>
        <authorList>
            <person name="Ho H."/>
            <person name="Lee Y.-J."/>
            <person name="Nurcahyanto D.-A."/>
            <person name="Kim S.-G."/>
        </authorList>
    </citation>
    <scope>NUCLEOTIDE SEQUENCE [LARGE SCALE GENOMIC DNA]</scope>
    <source>
        <strain evidence="4 5">PL0136</strain>
    </source>
</reference>
<keyword evidence="1" id="KW-0378">Hydrolase</keyword>
<accession>A0A7G5H1B7</accession>
<dbReference type="PANTHER" id="PTHR10127:SF850">
    <property type="entry name" value="METALLOENDOPEPTIDASE"/>
    <property type="match status" value="1"/>
</dbReference>
<feature type="chain" id="PRO_5028808879" evidence="2">
    <location>
        <begin position="22"/>
        <end position="286"/>
    </location>
</feature>
<keyword evidence="1" id="KW-0862">Zinc</keyword>